<dbReference type="VEuPathDB" id="FungiDB:AB675_1946"/>
<evidence type="ECO:0000313" key="5">
    <source>
        <dbReference type="Proteomes" id="UP000038010"/>
    </source>
</evidence>
<dbReference type="InterPro" id="IPR040349">
    <property type="entry name" value="Csm1/Pcs1"/>
</dbReference>
<name>A0A0N1HDW4_9EURO</name>
<evidence type="ECO:0000256" key="2">
    <source>
        <dbReference type="SAM" id="MobiDB-lite"/>
    </source>
</evidence>
<dbReference type="GO" id="GO:0051315">
    <property type="term" value="P:attachment of mitotic spindle microtubules to kinetochore"/>
    <property type="evidence" value="ECO:0007669"/>
    <property type="project" value="TreeGrafter"/>
</dbReference>
<keyword evidence="5" id="KW-1185">Reference proteome</keyword>
<dbReference type="InterPro" id="IPR020981">
    <property type="entry name" value="Csm1/Pcs1_C"/>
</dbReference>
<dbReference type="Pfam" id="PF12539">
    <property type="entry name" value="Csm1"/>
    <property type="match status" value="1"/>
</dbReference>
<comment type="caution">
    <text evidence="4">The sequence shown here is derived from an EMBL/GenBank/DDBJ whole genome shotgun (WGS) entry which is preliminary data.</text>
</comment>
<dbReference type="GO" id="GO:0072686">
    <property type="term" value="C:mitotic spindle"/>
    <property type="evidence" value="ECO:0007669"/>
    <property type="project" value="TreeGrafter"/>
</dbReference>
<dbReference type="AlphaFoldDB" id="A0A0N1HDW4"/>
<dbReference type="CDD" id="cd23787">
    <property type="entry name" value="RWD_CSM1"/>
    <property type="match status" value="1"/>
</dbReference>
<dbReference type="GO" id="GO:0045144">
    <property type="term" value="P:meiotic sister chromatid segregation"/>
    <property type="evidence" value="ECO:0007669"/>
    <property type="project" value="TreeGrafter"/>
</dbReference>
<evidence type="ECO:0000256" key="1">
    <source>
        <dbReference type="SAM" id="Coils"/>
    </source>
</evidence>
<evidence type="ECO:0000313" key="4">
    <source>
        <dbReference type="EMBL" id="KPI42982.1"/>
    </source>
</evidence>
<feature type="region of interest" description="Disordered" evidence="2">
    <location>
        <begin position="1"/>
        <end position="115"/>
    </location>
</feature>
<proteinExistence type="predicted"/>
<dbReference type="RefSeq" id="XP_018002945.1">
    <property type="nucleotide sequence ID" value="XM_018141875.1"/>
</dbReference>
<feature type="compositionally biased region" description="Basic residues" evidence="2">
    <location>
        <begin position="19"/>
        <end position="29"/>
    </location>
</feature>
<dbReference type="InterPro" id="IPR038608">
    <property type="entry name" value="Csm1/Pcs1_C_sf"/>
</dbReference>
<dbReference type="Gene3D" id="3.90.1150.80">
    <property type="match status" value="1"/>
</dbReference>
<protein>
    <submittedName>
        <fullName evidence="4">Monopolin complex subunit pcs1</fullName>
    </submittedName>
</protein>
<keyword evidence="1" id="KW-0175">Coiled coil</keyword>
<dbReference type="EMBL" id="LFJN01000006">
    <property type="protein sequence ID" value="KPI42982.1"/>
    <property type="molecule type" value="Genomic_DNA"/>
</dbReference>
<dbReference type="GO" id="GO:0005730">
    <property type="term" value="C:nucleolus"/>
    <property type="evidence" value="ECO:0007669"/>
    <property type="project" value="TreeGrafter"/>
</dbReference>
<dbReference type="FunFam" id="3.90.1150.80:FF:000001">
    <property type="entry name" value="Chromosome segregation protein (Pcs1)"/>
    <property type="match status" value="1"/>
</dbReference>
<feature type="coiled-coil region" evidence="1">
    <location>
        <begin position="211"/>
        <end position="301"/>
    </location>
</feature>
<dbReference type="GO" id="GO:0033551">
    <property type="term" value="C:monopolin complex"/>
    <property type="evidence" value="ECO:0007669"/>
    <property type="project" value="InterPro"/>
</dbReference>
<dbReference type="STRING" id="1664694.A0A0N1HDW4"/>
<dbReference type="Proteomes" id="UP000038010">
    <property type="component" value="Unassembled WGS sequence"/>
</dbReference>
<dbReference type="GeneID" id="28733755"/>
<accession>A0A0N1HDW4</accession>
<dbReference type="PANTHER" id="PTHR28006">
    <property type="entry name" value="MONOPOLIN COMPLEX SUBUNIT CSM1"/>
    <property type="match status" value="1"/>
</dbReference>
<reference evidence="4 5" key="1">
    <citation type="submission" date="2015-06" db="EMBL/GenBank/DDBJ databases">
        <title>Draft genome of the ant-associated black yeast Phialophora attae CBS 131958.</title>
        <authorList>
            <person name="Moreno L.F."/>
            <person name="Stielow B.J."/>
            <person name="de Hoog S."/>
            <person name="Vicente V.A."/>
            <person name="Weiss V.A."/>
            <person name="de Vries M."/>
            <person name="Cruz L.M."/>
            <person name="Souza E.M."/>
        </authorList>
    </citation>
    <scope>NUCLEOTIDE SEQUENCE [LARGE SCALE GENOMIC DNA]</scope>
    <source>
        <strain evidence="4 5">CBS 131958</strain>
    </source>
</reference>
<dbReference type="OrthoDB" id="2431049at2759"/>
<dbReference type="PANTHER" id="PTHR28006:SF1">
    <property type="entry name" value="MONOPOLIN COMPLEX SUBUNIT CSM1"/>
    <property type="match status" value="1"/>
</dbReference>
<sequence>MPRAKSKVAKPAAAEKKRPATKRATAAKRKAVEETVEDATDADGDEIQETQAPSPVPRARGNAKRKATVRQGSKEESDDDDMEIDQTPVVVQSSHAPARGRKAVPKPVHKDAELVTKTKTAGKRKADLQNRADTLVDSEDDDEMQMVENLAPKITSRALSRNHQTDAFRRRAGSASDTERGDPNLRRKLGDVTRKYENIDLKYRNLREVGLSEANANMDKLRKQSEATTQASNELIASLKKELSQQAPLVQESRKLKKQVQTNELELVELRKTNSTISSTLTAANNEIKALQAKLNAMRSSSVAADSLASKVPGSAVRQSNTGRTGVVQPAENALAAQMKEELYRDLTGLIVQGVKRSEEGDTYNCYQTGRNGTLHFKLFIDAEESNTANFLQTEFLYTPLLEASRDADMMECMPSYLTEEITFAREDASKFYCRVLDTLTKRRVEEA</sequence>
<feature type="domain" description="Monopolin complex subunit Csm1/Pcs1 C-terminal" evidence="3">
    <location>
        <begin position="338"/>
        <end position="426"/>
    </location>
</feature>
<feature type="region of interest" description="Disordered" evidence="2">
    <location>
        <begin position="158"/>
        <end position="189"/>
    </location>
</feature>
<feature type="compositionally biased region" description="Acidic residues" evidence="2">
    <location>
        <begin position="34"/>
        <end position="48"/>
    </location>
</feature>
<gene>
    <name evidence="4" type="ORF">AB675_1946</name>
</gene>
<dbReference type="GO" id="GO:1990644">
    <property type="term" value="F:microtubule site clamp"/>
    <property type="evidence" value="ECO:0007669"/>
    <property type="project" value="TreeGrafter"/>
</dbReference>
<dbReference type="GO" id="GO:0034506">
    <property type="term" value="C:chromosome, centromeric core domain"/>
    <property type="evidence" value="ECO:0007669"/>
    <property type="project" value="TreeGrafter"/>
</dbReference>
<evidence type="ECO:0000259" key="3">
    <source>
        <dbReference type="Pfam" id="PF12539"/>
    </source>
</evidence>
<organism evidence="4 5">
    <name type="scientific">Cyphellophora attinorum</name>
    <dbReference type="NCBI Taxonomy" id="1664694"/>
    <lineage>
        <taxon>Eukaryota</taxon>
        <taxon>Fungi</taxon>
        <taxon>Dikarya</taxon>
        <taxon>Ascomycota</taxon>
        <taxon>Pezizomycotina</taxon>
        <taxon>Eurotiomycetes</taxon>
        <taxon>Chaetothyriomycetidae</taxon>
        <taxon>Chaetothyriales</taxon>
        <taxon>Cyphellophoraceae</taxon>
        <taxon>Cyphellophora</taxon>
    </lineage>
</organism>
<feature type="compositionally biased region" description="Basic and acidic residues" evidence="2">
    <location>
        <begin position="177"/>
        <end position="189"/>
    </location>
</feature>